<dbReference type="Gene3D" id="2.30.30.30">
    <property type="match status" value="1"/>
</dbReference>
<name>A0A8H5GEA7_9AGAR</name>
<keyword evidence="9" id="KW-1185">Reference proteome</keyword>
<comment type="caution">
    <text evidence="8">The sequence shown here is derived from an EMBL/GenBank/DDBJ whole genome shotgun (WGS) entry which is preliminary data.</text>
</comment>
<feature type="region of interest" description="Disordered" evidence="5">
    <location>
        <begin position="1"/>
        <end position="25"/>
    </location>
</feature>
<dbReference type="InterPro" id="IPR014722">
    <property type="entry name" value="Rib_uL2_dom2"/>
</dbReference>
<evidence type="ECO:0000259" key="7">
    <source>
        <dbReference type="Pfam" id="PF03868"/>
    </source>
</evidence>
<dbReference type="GO" id="GO:0003723">
    <property type="term" value="F:RNA binding"/>
    <property type="evidence" value="ECO:0007669"/>
    <property type="project" value="TreeGrafter"/>
</dbReference>
<evidence type="ECO:0000313" key="9">
    <source>
        <dbReference type="Proteomes" id="UP000559027"/>
    </source>
</evidence>
<comment type="similarity">
    <text evidence="1 4">Belongs to the eukaryotic ribosomal protein eL6 family.</text>
</comment>
<feature type="compositionally biased region" description="Low complexity" evidence="5">
    <location>
        <begin position="9"/>
        <end position="19"/>
    </location>
</feature>
<keyword evidence="6" id="KW-0812">Transmembrane</keyword>
<dbReference type="Pfam" id="PF01159">
    <property type="entry name" value="Ribosomal_L6e"/>
    <property type="match status" value="1"/>
</dbReference>
<dbReference type="EMBL" id="JAACJO010000001">
    <property type="protein sequence ID" value="KAF5363342.1"/>
    <property type="molecule type" value="Genomic_DNA"/>
</dbReference>
<reference evidence="8 9" key="1">
    <citation type="journal article" date="2020" name="ISME J.">
        <title>Uncovering the hidden diversity of litter-decomposition mechanisms in mushroom-forming fungi.</title>
        <authorList>
            <person name="Floudas D."/>
            <person name="Bentzer J."/>
            <person name="Ahren D."/>
            <person name="Johansson T."/>
            <person name="Persson P."/>
            <person name="Tunlid A."/>
        </authorList>
    </citation>
    <scope>NUCLEOTIDE SEQUENCE [LARGE SCALE GENOMIC DNA]</scope>
    <source>
        <strain evidence="8 9">CBS 146.42</strain>
    </source>
</reference>
<evidence type="ECO:0000256" key="6">
    <source>
        <dbReference type="SAM" id="Phobius"/>
    </source>
</evidence>
<feature type="transmembrane region" description="Helical" evidence="6">
    <location>
        <begin position="558"/>
        <end position="577"/>
    </location>
</feature>
<dbReference type="InterPro" id="IPR005568">
    <property type="entry name" value="Ribosomal_uL6_N"/>
</dbReference>
<dbReference type="InterPro" id="IPR000915">
    <property type="entry name" value="60S_ribosomal_eL6"/>
</dbReference>
<dbReference type="Proteomes" id="UP000559027">
    <property type="component" value="Unassembled WGS sequence"/>
</dbReference>
<keyword evidence="6" id="KW-1133">Transmembrane helix</keyword>
<feature type="region of interest" description="Disordered" evidence="5">
    <location>
        <begin position="52"/>
        <end position="109"/>
    </location>
</feature>
<dbReference type="FunFam" id="2.30.30.30:FF:000014">
    <property type="entry name" value="60S ribosomal protein L6"/>
    <property type="match status" value="1"/>
</dbReference>
<dbReference type="GO" id="GO:0000027">
    <property type="term" value="P:ribosomal large subunit assembly"/>
    <property type="evidence" value="ECO:0007669"/>
    <property type="project" value="TreeGrafter"/>
</dbReference>
<dbReference type="InterPro" id="IPR008991">
    <property type="entry name" value="Translation_prot_SH3-like_sf"/>
</dbReference>
<dbReference type="GO" id="GO:0002181">
    <property type="term" value="P:cytoplasmic translation"/>
    <property type="evidence" value="ECO:0007669"/>
    <property type="project" value="TreeGrafter"/>
</dbReference>
<dbReference type="OrthoDB" id="2436667at2759"/>
<evidence type="ECO:0000256" key="5">
    <source>
        <dbReference type="SAM" id="MobiDB-lite"/>
    </source>
</evidence>
<evidence type="ECO:0000256" key="3">
    <source>
        <dbReference type="ARBA" id="ARBA00023274"/>
    </source>
</evidence>
<evidence type="ECO:0000256" key="1">
    <source>
        <dbReference type="ARBA" id="ARBA00010592"/>
    </source>
</evidence>
<evidence type="ECO:0000256" key="2">
    <source>
        <dbReference type="ARBA" id="ARBA00022980"/>
    </source>
</evidence>
<keyword evidence="2 4" id="KW-0689">Ribosomal protein</keyword>
<proteinExistence type="inferred from homology"/>
<keyword evidence="6" id="KW-0472">Membrane</keyword>
<dbReference type="PANTHER" id="PTHR10715:SF0">
    <property type="entry name" value="LARGE RIBOSOMAL SUBUNIT PROTEIN EL6"/>
    <property type="match status" value="1"/>
</dbReference>
<feature type="domain" description="Large ribosomal subunit protein uL6 N-terminal" evidence="7">
    <location>
        <begin position="23"/>
        <end position="67"/>
    </location>
</feature>
<dbReference type="PANTHER" id="PTHR10715">
    <property type="entry name" value="60S RIBOSOMAL PROTEIN L6"/>
    <property type="match status" value="1"/>
</dbReference>
<dbReference type="CDD" id="cd13156">
    <property type="entry name" value="KOW_RPL6"/>
    <property type="match status" value="1"/>
</dbReference>
<evidence type="ECO:0000256" key="4">
    <source>
        <dbReference type="RuleBase" id="RU000662"/>
    </source>
</evidence>
<dbReference type="Pfam" id="PF03868">
    <property type="entry name" value="Ribosomal_L6e_N"/>
    <property type="match status" value="1"/>
</dbReference>
<dbReference type="AlphaFoldDB" id="A0A8H5GEA7"/>
<dbReference type="GO" id="GO:0022625">
    <property type="term" value="C:cytosolic large ribosomal subunit"/>
    <property type="evidence" value="ECO:0007669"/>
    <property type="project" value="TreeGrafter"/>
</dbReference>
<accession>A0A8H5GEA7</accession>
<feature type="compositionally biased region" description="Basic residues" evidence="5">
    <location>
        <begin position="97"/>
        <end position="107"/>
    </location>
</feature>
<dbReference type="GO" id="GO:0003735">
    <property type="term" value="F:structural constituent of ribosome"/>
    <property type="evidence" value="ECO:0007669"/>
    <property type="project" value="InterPro"/>
</dbReference>
<organism evidence="8 9">
    <name type="scientific">Leucocoprinus leucothites</name>
    <dbReference type="NCBI Taxonomy" id="201217"/>
    <lineage>
        <taxon>Eukaryota</taxon>
        <taxon>Fungi</taxon>
        <taxon>Dikarya</taxon>
        <taxon>Basidiomycota</taxon>
        <taxon>Agaricomycotina</taxon>
        <taxon>Agaricomycetes</taxon>
        <taxon>Agaricomycetidae</taxon>
        <taxon>Agaricales</taxon>
        <taxon>Agaricineae</taxon>
        <taxon>Agaricaceae</taxon>
        <taxon>Leucocoprinus</taxon>
    </lineage>
</organism>
<dbReference type="SUPFAM" id="SSF50104">
    <property type="entry name" value="Translation proteins SH3-like domain"/>
    <property type="match status" value="1"/>
</dbReference>
<sequence length="614" mass="68824">MAMAKHHISASASTTSRTRLQMARSKELVPGVGRLSRSQVFAKRGLYKGIKKSEKPAVEEPAPTVEKTVGGANNGGKRLVPTAKAPRYYPAEDVRQPKKSRKSHKPTALRSSITPGTVLILLAGRFRGKRVVFLKQLESGLLLVTGPYKVNGVPLRRVNQAYVIATSTKVELEGLKLDEKINDSYFAKAATKGARSAEEEFFEDGKPKAKEAFPASKAADQKEVDKAVIDAVKKTPELAKYLKSSWGLSKGQFPHQLECDEINFHSGEVTRVFERPEMLALRSHAVLARARPSSLHARSALRHPHQRRFFWSELYDGLTPAANEFLDLATALPFSPSFPPYASTIVLGTVFLRLAFMPTVLWSRSKVLKMEQAQKDVEKMLPEIQREEFHAMQNERIRGEKQFLIDTHRERVNGVMTRKFNELIKERNCDPKWTIPVSALVQAPPYIAFSMILSRVAADPLTPFRSESFLTLTSLAHPDPTMTLPIVLGIISMANVDTRNWWLTVAEREREKKYHEWKAAKAESQGKPYIQSPLKSALRGLSVVRIGLAMLVPGAVQLYWVASAGFGLAQTIIFDVIDSRRRRRLAAQDTLRKKEIEAPAVKRLIKPLPKTTRK</sequence>
<gene>
    <name evidence="8" type="ORF">D9756_000460</name>
</gene>
<dbReference type="InterPro" id="IPR041997">
    <property type="entry name" value="Ribosomal_eL6_KOW"/>
</dbReference>
<dbReference type="PROSITE" id="PS01170">
    <property type="entry name" value="RIBOSOMAL_L6E"/>
    <property type="match status" value="1"/>
</dbReference>
<protein>
    <recommendedName>
        <fullName evidence="4">60S ribosomal protein L6</fullName>
    </recommendedName>
</protein>
<evidence type="ECO:0000313" key="8">
    <source>
        <dbReference type="EMBL" id="KAF5363342.1"/>
    </source>
</evidence>
<keyword evidence="3 4" id="KW-0687">Ribonucleoprotein</keyword>
<dbReference type="InterPro" id="IPR049633">
    <property type="entry name" value="Ribosomal_eL6_CS"/>
</dbReference>